<accession>A0ABY6LXY9</accession>
<organism evidence="3 4">
    <name type="scientific">Flavobacterium agricola</name>
    <dbReference type="NCBI Taxonomy" id="2870839"/>
    <lineage>
        <taxon>Bacteria</taxon>
        <taxon>Pseudomonadati</taxon>
        <taxon>Bacteroidota</taxon>
        <taxon>Flavobacteriia</taxon>
        <taxon>Flavobacteriales</taxon>
        <taxon>Flavobacteriaceae</taxon>
        <taxon>Flavobacterium</taxon>
    </lineage>
</organism>
<reference evidence="3" key="1">
    <citation type="submission" date="2021-08" db="EMBL/GenBank/DDBJ databases">
        <title>Flavobacterium sp. strain CC-SYL302.</title>
        <authorList>
            <person name="Lin S.-Y."/>
            <person name="Lee T.-H."/>
            <person name="Young C.-C."/>
        </authorList>
    </citation>
    <scope>NUCLEOTIDE SEQUENCE</scope>
    <source>
        <strain evidence="3">CC-SYL302</strain>
    </source>
</reference>
<proteinExistence type="predicted"/>
<dbReference type="Pfam" id="PF06713">
    <property type="entry name" value="bPH_4"/>
    <property type="match status" value="1"/>
</dbReference>
<feature type="transmembrane region" description="Helical" evidence="1">
    <location>
        <begin position="9"/>
        <end position="27"/>
    </location>
</feature>
<feature type="domain" description="Uncharacterized protein YyaB-like PH" evidence="2">
    <location>
        <begin position="59"/>
        <end position="126"/>
    </location>
</feature>
<evidence type="ECO:0000256" key="1">
    <source>
        <dbReference type="SAM" id="Phobius"/>
    </source>
</evidence>
<keyword evidence="1" id="KW-1133">Transmembrane helix</keyword>
<keyword evidence="1" id="KW-0472">Membrane</keyword>
<evidence type="ECO:0000313" key="4">
    <source>
        <dbReference type="Proteomes" id="UP001163328"/>
    </source>
</evidence>
<gene>
    <name evidence="3" type="ORF">K5I29_12220</name>
</gene>
<dbReference type="EMBL" id="CP081495">
    <property type="protein sequence ID" value="UYW01203.1"/>
    <property type="molecule type" value="Genomic_DNA"/>
</dbReference>
<evidence type="ECO:0000259" key="2">
    <source>
        <dbReference type="Pfam" id="PF06713"/>
    </source>
</evidence>
<evidence type="ECO:0000313" key="3">
    <source>
        <dbReference type="EMBL" id="UYW01203.1"/>
    </source>
</evidence>
<sequence>MKVKSKRDPYIVFIILGFIVFFASVVISEIKIKGWNTTMFIDIVILVIMLAFLVCCYFITYTVTPKFISYRIAFFYEEIPLNSIRSIEIGTTMWAGFKPAFARKGLIIRYNTYDEVYISRVNKRYF</sequence>
<keyword evidence="1" id="KW-0812">Transmembrane</keyword>
<dbReference type="Proteomes" id="UP001163328">
    <property type="component" value="Chromosome"/>
</dbReference>
<dbReference type="RefSeq" id="WP_264433627.1">
    <property type="nucleotide sequence ID" value="NZ_CP081495.1"/>
</dbReference>
<feature type="transmembrane region" description="Helical" evidence="1">
    <location>
        <begin position="39"/>
        <end position="61"/>
    </location>
</feature>
<keyword evidence="4" id="KW-1185">Reference proteome</keyword>
<dbReference type="InterPro" id="IPR009589">
    <property type="entry name" value="PH_YyaB-like"/>
</dbReference>
<protein>
    <submittedName>
        <fullName evidence="3">PH domain-containing protein</fullName>
    </submittedName>
</protein>
<name>A0ABY6LXY9_9FLAO</name>